<dbReference type="Proteomes" id="UP000184529">
    <property type="component" value="Unassembled WGS sequence"/>
</dbReference>
<organism evidence="1 2">
    <name type="scientific">Desulfofundulus thermosubterraneus DSM 16057</name>
    <dbReference type="NCBI Taxonomy" id="1121432"/>
    <lineage>
        <taxon>Bacteria</taxon>
        <taxon>Bacillati</taxon>
        <taxon>Bacillota</taxon>
        <taxon>Clostridia</taxon>
        <taxon>Eubacteriales</taxon>
        <taxon>Peptococcaceae</taxon>
        <taxon>Desulfofundulus</taxon>
    </lineage>
</organism>
<protein>
    <submittedName>
        <fullName evidence="1">Uncharacterized protein</fullName>
    </submittedName>
</protein>
<keyword evidence="2" id="KW-1185">Reference proteome</keyword>
<proteinExistence type="predicted"/>
<accession>A0A1M6MQ53</accession>
<dbReference type="EMBL" id="FQZM01000078">
    <property type="protein sequence ID" value="SHJ85618.1"/>
    <property type="molecule type" value="Genomic_DNA"/>
</dbReference>
<evidence type="ECO:0000313" key="1">
    <source>
        <dbReference type="EMBL" id="SHJ85618.1"/>
    </source>
</evidence>
<reference evidence="2" key="1">
    <citation type="submission" date="2016-11" db="EMBL/GenBank/DDBJ databases">
        <authorList>
            <person name="Varghese N."/>
            <person name="Submissions S."/>
        </authorList>
    </citation>
    <scope>NUCLEOTIDE SEQUENCE [LARGE SCALE GENOMIC DNA]</scope>
    <source>
        <strain evidence="2">DSM 16057</strain>
    </source>
</reference>
<dbReference type="RefSeq" id="WP_242656388.1">
    <property type="nucleotide sequence ID" value="NZ_FQZM01000078.1"/>
</dbReference>
<dbReference type="AlphaFoldDB" id="A0A1M6MQ53"/>
<gene>
    <name evidence="1" type="ORF">SAMN02745219_03500</name>
</gene>
<sequence>MYMPSKEEQLSFYHPNLILARMFGHDNFITCSGKNATFCQGRALYAVVLSRQWPSYRFTGNPVQSAHFAAVV</sequence>
<evidence type="ECO:0000313" key="2">
    <source>
        <dbReference type="Proteomes" id="UP000184529"/>
    </source>
</evidence>
<name>A0A1M6MQ53_9FIRM</name>